<dbReference type="OrthoDB" id="4158087at2759"/>
<organism evidence="2 3">
    <name type="scientific">Thelonectria olida</name>
    <dbReference type="NCBI Taxonomy" id="1576542"/>
    <lineage>
        <taxon>Eukaryota</taxon>
        <taxon>Fungi</taxon>
        <taxon>Dikarya</taxon>
        <taxon>Ascomycota</taxon>
        <taxon>Pezizomycotina</taxon>
        <taxon>Sordariomycetes</taxon>
        <taxon>Hypocreomycetidae</taxon>
        <taxon>Hypocreales</taxon>
        <taxon>Nectriaceae</taxon>
        <taxon>Thelonectria</taxon>
    </lineage>
</organism>
<sequence length="469" mass="53321">MSFHFVNNAAADTPGARRAIRRHVMKGKNLGRKIEGRGRKHAPRRNETHGVAKPLLDKTKSVEDVEDVVEYPENGHLLFPEITEDPLQSNVFNGHEFEYFSFPVQFNPKMRYLVYQYHTAIFEALYPYPFCRPSTGASPPWLEYMVNDQAFLHALLGMASTYHYLFNKPGSETIEARQHFSQAFRLVHSDLSKPSIPADSTLAVIITLAIHGGLMRDTHQSRVHLEGIEGTLALRPGGLSSLRETNPYLLHKICRADIEHALQVGQPTRFGLLSVVKNNLLGKSTQHLPHPLNQMSMPLRAITTEIMAFCKQPSLSGLAYQDLITWMWQRLVDFAPLRSQRPQNPLDDVWHLSVLAFLATVTFATDFLRAARTTLVSEMLRDRVRKDPLSALGRDYLPLRFWIAFISGVLLQDAETCLASQLKVLAREMGIFSWEDAKSTLETFPWVEIVHEKPGKKLWESQLLPADMF</sequence>
<protein>
    <submittedName>
        <fullName evidence="2">Uncharacterized protein</fullName>
    </submittedName>
</protein>
<evidence type="ECO:0000313" key="2">
    <source>
        <dbReference type="EMBL" id="KAH6897366.1"/>
    </source>
</evidence>
<keyword evidence="3" id="KW-1185">Reference proteome</keyword>
<dbReference type="EMBL" id="JAGPYM010000003">
    <property type="protein sequence ID" value="KAH6897366.1"/>
    <property type="molecule type" value="Genomic_DNA"/>
</dbReference>
<proteinExistence type="predicted"/>
<evidence type="ECO:0000313" key="3">
    <source>
        <dbReference type="Proteomes" id="UP000777438"/>
    </source>
</evidence>
<dbReference type="Pfam" id="PF11951">
    <property type="entry name" value="Fungal_trans_2"/>
    <property type="match status" value="1"/>
</dbReference>
<dbReference type="AlphaFoldDB" id="A0A9P9AS25"/>
<gene>
    <name evidence="2" type="ORF">B0T10DRAFT_602695</name>
</gene>
<dbReference type="InterPro" id="IPR021858">
    <property type="entry name" value="Fun_TF"/>
</dbReference>
<evidence type="ECO:0000256" key="1">
    <source>
        <dbReference type="ARBA" id="ARBA00023242"/>
    </source>
</evidence>
<accession>A0A9P9AS25</accession>
<keyword evidence="1" id="KW-0539">Nucleus</keyword>
<name>A0A9P9AS25_9HYPO</name>
<comment type="caution">
    <text evidence="2">The sequence shown here is derived from an EMBL/GenBank/DDBJ whole genome shotgun (WGS) entry which is preliminary data.</text>
</comment>
<dbReference type="PANTHER" id="PTHR37540:SF9">
    <property type="entry name" value="ZN(2)-C6 FUNGAL-TYPE DOMAIN-CONTAINING PROTEIN"/>
    <property type="match status" value="1"/>
</dbReference>
<reference evidence="2 3" key="1">
    <citation type="journal article" date="2021" name="Nat. Commun.">
        <title>Genetic determinants of endophytism in the Arabidopsis root mycobiome.</title>
        <authorList>
            <person name="Mesny F."/>
            <person name="Miyauchi S."/>
            <person name="Thiergart T."/>
            <person name="Pickel B."/>
            <person name="Atanasova L."/>
            <person name="Karlsson M."/>
            <person name="Huettel B."/>
            <person name="Barry K.W."/>
            <person name="Haridas S."/>
            <person name="Chen C."/>
            <person name="Bauer D."/>
            <person name="Andreopoulos W."/>
            <person name="Pangilinan J."/>
            <person name="LaButti K."/>
            <person name="Riley R."/>
            <person name="Lipzen A."/>
            <person name="Clum A."/>
            <person name="Drula E."/>
            <person name="Henrissat B."/>
            <person name="Kohler A."/>
            <person name="Grigoriev I.V."/>
            <person name="Martin F.M."/>
            <person name="Hacquard S."/>
        </authorList>
    </citation>
    <scope>NUCLEOTIDE SEQUENCE [LARGE SCALE GENOMIC DNA]</scope>
    <source>
        <strain evidence="2 3">MPI-CAGE-CH-0241</strain>
    </source>
</reference>
<dbReference type="Proteomes" id="UP000777438">
    <property type="component" value="Unassembled WGS sequence"/>
</dbReference>
<dbReference type="PANTHER" id="PTHR37540">
    <property type="entry name" value="TRANSCRIPTION FACTOR (ACR-2), PUTATIVE-RELATED-RELATED"/>
    <property type="match status" value="1"/>
</dbReference>